<dbReference type="InterPro" id="IPR036390">
    <property type="entry name" value="WH_DNA-bd_sf"/>
</dbReference>
<organism evidence="1 2">
    <name type="scientific">Amnibacterium endophyticum</name>
    <dbReference type="NCBI Taxonomy" id="2109337"/>
    <lineage>
        <taxon>Bacteria</taxon>
        <taxon>Bacillati</taxon>
        <taxon>Actinomycetota</taxon>
        <taxon>Actinomycetes</taxon>
        <taxon>Micrococcales</taxon>
        <taxon>Microbacteriaceae</taxon>
        <taxon>Amnibacterium</taxon>
    </lineage>
</organism>
<protein>
    <submittedName>
        <fullName evidence="1">DUF3253 domain-containing protein</fullName>
    </submittedName>
</protein>
<dbReference type="EMBL" id="JBHUEA010000006">
    <property type="protein sequence ID" value="MFD1721065.1"/>
    <property type="molecule type" value="Genomic_DNA"/>
</dbReference>
<dbReference type="SUPFAM" id="SSF46785">
    <property type="entry name" value="Winged helix' DNA-binding domain"/>
    <property type="match status" value="1"/>
</dbReference>
<dbReference type="PANTHER" id="PTHR37463">
    <property type="entry name" value="GSL3115 PROTEIN"/>
    <property type="match status" value="1"/>
</dbReference>
<dbReference type="InterPro" id="IPR017136">
    <property type="entry name" value="UCP037205"/>
</dbReference>
<dbReference type="PANTHER" id="PTHR37463:SF1">
    <property type="entry name" value="DUF2256 DOMAIN-CONTAINING PROTEIN"/>
    <property type="match status" value="1"/>
</dbReference>
<dbReference type="Pfam" id="PF11625">
    <property type="entry name" value="DUF3253"/>
    <property type="match status" value="1"/>
</dbReference>
<name>A0ABW4LC09_9MICO</name>
<keyword evidence="2" id="KW-1185">Reference proteome</keyword>
<evidence type="ECO:0000313" key="1">
    <source>
        <dbReference type="EMBL" id="MFD1721065.1"/>
    </source>
</evidence>
<accession>A0ABW4LC09</accession>
<dbReference type="Proteomes" id="UP001597347">
    <property type="component" value="Unassembled WGS sequence"/>
</dbReference>
<dbReference type="InterPro" id="IPR036388">
    <property type="entry name" value="WH-like_DNA-bd_sf"/>
</dbReference>
<dbReference type="Gene3D" id="1.10.10.10">
    <property type="entry name" value="Winged helix-like DNA-binding domain superfamily/Winged helix DNA-binding domain"/>
    <property type="match status" value="1"/>
</dbReference>
<comment type="caution">
    <text evidence="1">The sequence shown here is derived from an EMBL/GenBank/DDBJ whole genome shotgun (WGS) entry which is preliminary data.</text>
</comment>
<evidence type="ECO:0000313" key="2">
    <source>
        <dbReference type="Proteomes" id="UP001597347"/>
    </source>
</evidence>
<dbReference type="RefSeq" id="WP_377932963.1">
    <property type="nucleotide sequence ID" value="NZ_JBHUEA010000006.1"/>
</dbReference>
<dbReference type="InterPro" id="IPR021660">
    <property type="entry name" value="DUF3253"/>
</dbReference>
<proteinExistence type="predicted"/>
<gene>
    <name evidence="1" type="ORF">ACFSBI_05840</name>
</gene>
<dbReference type="Pfam" id="PF10013">
    <property type="entry name" value="DUF2256"/>
    <property type="match status" value="1"/>
</dbReference>
<sequence length="128" mass="14359">MGRDRSRAPEPQERTCAACGRRIEWRAKWARDWDEVRWCSDACRRHGVTEEDRALERGILAALEGRAASASVCPSEVARATAEDWRPLMEPVRRAARRLVAAGEVEILQGGRVVDPSTAKGPIRIRRA</sequence>
<reference evidence="2" key="1">
    <citation type="journal article" date="2019" name="Int. J. Syst. Evol. Microbiol.">
        <title>The Global Catalogue of Microorganisms (GCM) 10K type strain sequencing project: providing services to taxonomists for standard genome sequencing and annotation.</title>
        <authorList>
            <consortium name="The Broad Institute Genomics Platform"/>
            <consortium name="The Broad Institute Genome Sequencing Center for Infectious Disease"/>
            <person name="Wu L."/>
            <person name="Ma J."/>
        </authorList>
    </citation>
    <scope>NUCLEOTIDE SEQUENCE [LARGE SCALE GENOMIC DNA]</scope>
    <source>
        <strain evidence="2">CGMCC 1.12471</strain>
    </source>
</reference>